<dbReference type="Proteomes" id="UP000050761">
    <property type="component" value="Unassembled WGS sequence"/>
</dbReference>
<dbReference type="InterPro" id="IPR011001">
    <property type="entry name" value="Saposin-like"/>
</dbReference>
<evidence type="ECO:0000313" key="3">
    <source>
        <dbReference type="EMBL" id="VDP22832.1"/>
    </source>
</evidence>
<dbReference type="InterPro" id="IPR008139">
    <property type="entry name" value="SaposinB_dom"/>
</dbReference>
<dbReference type="InterPro" id="IPR008138">
    <property type="entry name" value="SapB_2"/>
</dbReference>
<dbReference type="AlphaFoldDB" id="A0A183GF44"/>
<proteinExistence type="predicted"/>
<reference evidence="5" key="2">
    <citation type="submission" date="2019-09" db="UniProtKB">
        <authorList>
            <consortium name="WormBaseParasite"/>
        </authorList>
    </citation>
    <scope>IDENTIFICATION</scope>
</reference>
<name>A0A183GF44_HELPZ</name>
<evidence type="ECO:0000256" key="1">
    <source>
        <dbReference type="ARBA" id="ARBA00023157"/>
    </source>
</evidence>
<protein>
    <submittedName>
        <fullName evidence="5">Saposin B-type domain-containing protein</fullName>
    </submittedName>
</protein>
<accession>A0A3P8B9S2</accession>
<dbReference type="PROSITE" id="PS50015">
    <property type="entry name" value="SAP_B"/>
    <property type="match status" value="1"/>
</dbReference>
<accession>A0A183GF44</accession>
<dbReference type="Pfam" id="PF03489">
    <property type="entry name" value="SapB_2"/>
    <property type="match status" value="1"/>
</dbReference>
<keyword evidence="1" id="KW-1015">Disulfide bond</keyword>
<reference evidence="3 4" key="1">
    <citation type="submission" date="2018-11" db="EMBL/GenBank/DDBJ databases">
        <authorList>
            <consortium name="Pathogen Informatics"/>
        </authorList>
    </citation>
    <scope>NUCLEOTIDE SEQUENCE [LARGE SCALE GENOMIC DNA]</scope>
</reference>
<keyword evidence="4" id="KW-1185">Reference proteome</keyword>
<dbReference type="WBParaSite" id="HPBE_0002099501-mRNA-1">
    <property type="protein sequence ID" value="HPBE_0002099501-mRNA-1"/>
    <property type="gene ID" value="HPBE_0002099501"/>
</dbReference>
<dbReference type="EMBL" id="UZAH01032605">
    <property type="protein sequence ID" value="VDP22832.1"/>
    <property type="molecule type" value="Genomic_DNA"/>
</dbReference>
<sequence length="59" mass="7003">MILDHVVMEQVLDKVCRRIFKDDQHKESLCEDIVKSELPEIIKYVKARIDPRKVCAKFC</sequence>
<feature type="domain" description="Saposin B-type" evidence="2">
    <location>
        <begin position="1"/>
        <end position="59"/>
    </location>
</feature>
<evidence type="ECO:0000259" key="2">
    <source>
        <dbReference type="PROSITE" id="PS50015"/>
    </source>
</evidence>
<gene>
    <name evidence="3" type="ORF">HPBE_LOCUS20994</name>
</gene>
<evidence type="ECO:0000313" key="5">
    <source>
        <dbReference type="WBParaSite" id="HPBE_0002099501-mRNA-1"/>
    </source>
</evidence>
<dbReference type="Gene3D" id="1.10.225.10">
    <property type="entry name" value="Saposin-like"/>
    <property type="match status" value="1"/>
</dbReference>
<dbReference type="SUPFAM" id="SSF47862">
    <property type="entry name" value="Saposin"/>
    <property type="match status" value="1"/>
</dbReference>
<dbReference type="OrthoDB" id="5853906at2759"/>
<evidence type="ECO:0000313" key="4">
    <source>
        <dbReference type="Proteomes" id="UP000050761"/>
    </source>
</evidence>
<organism evidence="4 5">
    <name type="scientific">Heligmosomoides polygyrus</name>
    <name type="common">Parasitic roundworm</name>
    <dbReference type="NCBI Taxonomy" id="6339"/>
    <lineage>
        <taxon>Eukaryota</taxon>
        <taxon>Metazoa</taxon>
        <taxon>Ecdysozoa</taxon>
        <taxon>Nematoda</taxon>
        <taxon>Chromadorea</taxon>
        <taxon>Rhabditida</taxon>
        <taxon>Rhabditina</taxon>
        <taxon>Rhabditomorpha</taxon>
        <taxon>Strongyloidea</taxon>
        <taxon>Heligmosomidae</taxon>
        <taxon>Heligmosomoides</taxon>
    </lineage>
</organism>